<dbReference type="InterPro" id="IPR002347">
    <property type="entry name" value="SDR_fam"/>
</dbReference>
<gene>
    <name evidence="7" type="primary">fabG</name>
    <name evidence="7" type="ORF">COS99_04250</name>
</gene>
<accession>A0A2J0KZ13</accession>
<evidence type="ECO:0000256" key="5">
    <source>
        <dbReference type="RuleBase" id="RU366074"/>
    </source>
</evidence>
<dbReference type="InterPro" id="IPR011284">
    <property type="entry name" value="3oxo_ACP_reduc"/>
</dbReference>
<comment type="subunit">
    <text evidence="5">Homotetramer.</text>
</comment>
<dbReference type="SUPFAM" id="SSF51735">
    <property type="entry name" value="NAD(P)-binding Rossmann-fold domains"/>
    <property type="match status" value="1"/>
</dbReference>
<dbReference type="UniPathway" id="UPA00094"/>
<keyword evidence="5" id="KW-0275">Fatty acid biosynthesis</keyword>
<dbReference type="InterPro" id="IPR036291">
    <property type="entry name" value="NAD(P)-bd_dom_sf"/>
</dbReference>
<keyword evidence="5" id="KW-0444">Lipid biosynthesis</keyword>
<evidence type="ECO:0000313" key="8">
    <source>
        <dbReference type="Proteomes" id="UP000230052"/>
    </source>
</evidence>
<dbReference type="GO" id="GO:0051287">
    <property type="term" value="F:NAD binding"/>
    <property type="evidence" value="ECO:0007669"/>
    <property type="project" value="UniProtKB-UniRule"/>
</dbReference>
<comment type="pathway">
    <text evidence="5">Lipid metabolism; fatty acid biosynthesis.</text>
</comment>
<proteinExistence type="inferred from homology"/>
<dbReference type="EC" id="1.1.1.100" evidence="5"/>
<dbReference type="NCBIfam" id="TIGR01830">
    <property type="entry name" value="3oxo_ACP_reduc"/>
    <property type="match status" value="1"/>
</dbReference>
<dbReference type="PANTHER" id="PTHR42879">
    <property type="entry name" value="3-OXOACYL-(ACYL-CARRIER-PROTEIN) REDUCTASE"/>
    <property type="match status" value="1"/>
</dbReference>
<dbReference type="FunFam" id="3.40.50.720:FF:000173">
    <property type="entry name" value="3-oxoacyl-[acyl-carrier protein] reductase"/>
    <property type="match status" value="1"/>
</dbReference>
<evidence type="ECO:0000259" key="6">
    <source>
        <dbReference type="SMART" id="SM00822"/>
    </source>
</evidence>
<dbReference type="PRINTS" id="PR00080">
    <property type="entry name" value="SDRFAMILY"/>
</dbReference>
<name>A0A2J0KZ13_9BACT</name>
<comment type="caution">
    <text evidence="7">The sequence shown here is derived from an EMBL/GenBank/DDBJ whole genome shotgun (WGS) entry which is preliminary data.</text>
</comment>
<dbReference type="GO" id="GO:0004316">
    <property type="term" value="F:3-oxoacyl-[acyl-carrier-protein] reductase (NADPH) activity"/>
    <property type="evidence" value="ECO:0007669"/>
    <property type="project" value="UniProtKB-UniRule"/>
</dbReference>
<keyword evidence="4 5" id="KW-0521">NADP</keyword>
<dbReference type="InterPro" id="IPR020904">
    <property type="entry name" value="Sc_DH/Rdtase_CS"/>
</dbReference>
<dbReference type="CDD" id="cd05333">
    <property type="entry name" value="BKR_SDR_c"/>
    <property type="match status" value="1"/>
</dbReference>
<feature type="binding site" evidence="4">
    <location>
        <position position="90"/>
    </location>
    <ligand>
        <name>NADP(+)</name>
        <dbReference type="ChEBI" id="CHEBI:58349"/>
    </ligand>
</feature>
<comment type="function">
    <text evidence="5">Catalyzes the NADPH-dependent reduction of beta-ketoacyl-ACP substrates to beta-hydroxyacyl-ACP products, the first reductive step in the elongation cycle of fatty acid biosynthesis.</text>
</comment>
<dbReference type="PRINTS" id="PR00081">
    <property type="entry name" value="GDHRDH"/>
</dbReference>
<dbReference type="InterPro" id="IPR057326">
    <property type="entry name" value="KR_dom"/>
</dbReference>
<dbReference type="Gene3D" id="3.40.50.720">
    <property type="entry name" value="NAD(P)-binding Rossmann-like Domain"/>
    <property type="match status" value="1"/>
</dbReference>
<comment type="catalytic activity">
    <reaction evidence="5">
        <text>a (3R)-hydroxyacyl-[ACP] + NADP(+) = a 3-oxoacyl-[ACP] + NADPH + H(+)</text>
        <dbReference type="Rhea" id="RHEA:17397"/>
        <dbReference type="Rhea" id="RHEA-COMP:9916"/>
        <dbReference type="Rhea" id="RHEA-COMP:9945"/>
        <dbReference type="ChEBI" id="CHEBI:15378"/>
        <dbReference type="ChEBI" id="CHEBI:57783"/>
        <dbReference type="ChEBI" id="CHEBI:58349"/>
        <dbReference type="ChEBI" id="CHEBI:78776"/>
        <dbReference type="ChEBI" id="CHEBI:78827"/>
        <dbReference type="EC" id="1.1.1.100"/>
    </reaction>
</comment>
<dbReference type="NCBIfam" id="NF005559">
    <property type="entry name" value="PRK07231.1"/>
    <property type="match status" value="1"/>
</dbReference>
<evidence type="ECO:0000256" key="3">
    <source>
        <dbReference type="PIRSR" id="PIRSR611284-1"/>
    </source>
</evidence>
<dbReference type="NCBIfam" id="NF009466">
    <property type="entry name" value="PRK12826.1-2"/>
    <property type="match status" value="1"/>
</dbReference>
<comment type="similarity">
    <text evidence="1 5">Belongs to the short-chain dehydrogenases/reductases (SDR) family.</text>
</comment>
<feature type="binding site" evidence="4">
    <location>
        <position position="188"/>
    </location>
    <ligand>
        <name>NADP(+)</name>
        <dbReference type="ChEBI" id="CHEBI:58349"/>
    </ligand>
</feature>
<evidence type="ECO:0000256" key="4">
    <source>
        <dbReference type="PIRSR" id="PIRSR611284-2"/>
    </source>
</evidence>
<evidence type="ECO:0000256" key="2">
    <source>
        <dbReference type="ARBA" id="ARBA00023002"/>
    </source>
</evidence>
<dbReference type="EMBL" id="PEWV01000040">
    <property type="protein sequence ID" value="PIU41660.1"/>
    <property type="molecule type" value="Genomic_DNA"/>
</dbReference>
<dbReference type="AlphaFoldDB" id="A0A2J0KZ13"/>
<reference evidence="7 8" key="1">
    <citation type="submission" date="2017-09" db="EMBL/GenBank/DDBJ databases">
        <title>Depth-based differentiation of microbial function through sediment-hosted aquifers and enrichment of novel symbionts in the deep terrestrial subsurface.</title>
        <authorList>
            <person name="Probst A.J."/>
            <person name="Ladd B."/>
            <person name="Jarett J.K."/>
            <person name="Geller-Mcgrath D.E."/>
            <person name="Sieber C.M."/>
            <person name="Emerson J.B."/>
            <person name="Anantharaman K."/>
            <person name="Thomas B.C."/>
            <person name="Malmstrom R."/>
            <person name="Stieglmeier M."/>
            <person name="Klingl A."/>
            <person name="Woyke T."/>
            <person name="Ryan C.M."/>
            <person name="Banfield J.F."/>
        </authorList>
    </citation>
    <scope>NUCLEOTIDE SEQUENCE [LARGE SCALE GENOMIC DNA]</scope>
    <source>
        <strain evidence="7">CG07_land_8_20_14_0_80_42_15</strain>
    </source>
</reference>
<keyword evidence="2 5" id="KW-0560">Oxidoreductase</keyword>
<feature type="binding site" evidence="4">
    <location>
        <begin position="12"/>
        <end position="15"/>
    </location>
    <ligand>
        <name>NADP(+)</name>
        <dbReference type="ChEBI" id="CHEBI:58349"/>
    </ligand>
</feature>
<feature type="domain" description="Ketoreductase" evidence="6">
    <location>
        <begin position="6"/>
        <end position="186"/>
    </location>
</feature>
<dbReference type="InterPro" id="IPR050259">
    <property type="entry name" value="SDR"/>
</dbReference>
<feature type="binding site" evidence="4">
    <location>
        <begin position="155"/>
        <end position="159"/>
    </location>
    <ligand>
        <name>NADP(+)</name>
        <dbReference type="ChEBI" id="CHEBI:58349"/>
    </ligand>
</feature>
<keyword evidence="5" id="KW-0276">Fatty acid metabolism</keyword>
<dbReference type="PANTHER" id="PTHR42879:SF2">
    <property type="entry name" value="3-OXOACYL-[ACYL-CARRIER-PROTEIN] REDUCTASE FABG"/>
    <property type="match status" value="1"/>
</dbReference>
<dbReference type="Pfam" id="PF13561">
    <property type="entry name" value="adh_short_C2"/>
    <property type="match status" value="1"/>
</dbReference>
<organism evidence="7 8">
    <name type="scientific">Candidatus Aquitaenariimonas noxiae</name>
    <dbReference type="NCBI Taxonomy" id="1974741"/>
    <lineage>
        <taxon>Bacteria</taxon>
        <taxon>Pseudomonadati</taxon>
        <taxon>Candidatus Omnitrophota</taxon>
        <taxon>Candidatus Aquitaenariimonas</taxon>
    </lineage>
</organism>
<evidence type="ECO:0000256" key="1">
    <source>
        <dbReference type="ARBA" id="ARBA00006484"/>
    </source>
</evidence>
<feature type="active site" description="Proton acceptor" evidence="3">
    <location>
        <position position="155"/>
    </location>
</feature>
<dbReference type="Proteomes" id="UP000230052">
    <property type="component" value="Unassembled WGS sequence"/>
</dbReference>
<evidence type="ECO:0000313" key="7">
    <source>
        <dbReference type="EMBL" id="PIU41660.1"/>
    </source>
</evidence>
<dbReference type="SMART" id="SM00822">
    <property type="entry name" value="PKS_KR"/>
    <property type="match status" value="1"/>
</dbReference>
<keyword evidence="5" id="KW-0443">Lipid metabolism</keyword>
<sequence>MLLKDKVAIVTGGTRGIGRAIVFELIYQGAKVAFTYIKSDESAGIILDEVKEIKGEAEAIKQDVRDFESAKRAVQETINRFGTVDILINNAGILRDKALMMMDEEDWEDVIKTNLTGYFNMARACIVTMMKQKSGNIINISSVSGVAGMARQVNYSASKAGIIGFTKSLAKEVGAYNIRVNAIAPGFIETDMIADLKGKDDILKRIPLARFGKPEEVAKVVSFLLSNKAGYITGQVIKVDGGLAI</sequence>
<dbReference type="GO" id="GO:0006633">
    <property type="term" value="P:fatty acid biosynthetic process"/>
    <property type="evidence" value="ECO:0007669"/>
    <property type="project" value="UniProtKB-UniPathway"/>
</dbReference>
<dbReference type="PROSITE" id="PS00061">
    <property type="entry name" value="ADH_SHORT"/>
    <property type="match status" value="1"/>
</dbReference>
<protein>
    <recommendedName>
        <fullName evidence="5">3-oxoacyl-[acyl-carrier-protein] reductase</fullName>
        <ecNumber evidence="5">1.1.1.100</ecNumber>
    </recommendedName>
</protein>